<evidence type="ECO:0000313" key="3">
    <source>
        <dbReference type="Proteomes" id="UP000826656"/>
    </source>
</evidence>
<keyword evidence="3" id="KW-1185">Reference proteome</keyword>
<sequence>MCWATERVVPVPFRSGSIRDGMGYIEPVHGTERYHDLVPVYRYRFIPVHSGSVPVRSGPAICVVPFIPSRSVPVRPGSIPVYSGTGRNRASIPVVPVRFIPVPVNNPVKPSRSGSFRSGGPIPPRGLARPHYADSSKFAYVCEGECIAGLISPEDSNEEVVKIQKGDTIPITVGTVSWWYNAVDSKLTIIFLGESSDEYTPGKYCYFFLTGAAVQLSYVTKGSGRVVIVELSGQVYGELSGGEISIWEAASPSILEASLNMTPDLTESFKSKIANGSVIAPHSTA</sequence>
<feature type="domain" description="Cupin type-1" evidence="1">
    <location>
        <begin position="123"/>
        <end position="198"/>
    </location>
</feature>
<dbReference type="Proteomes" id="UP000826656">
    <property type="component" value="Unassembled WGS sequence"/>
</dbReference>
<accession>A0ABQ7WRA7</accession>
<dbReference type="InterPro" id="IPR006045">
    <property type="entry name" value="Cupin_1"/>
</dbReference>
<name>A0ABQ7WRA7_SOLTU</name>
<reference evidence="2 3" key="1">
    <citation type="journal article" date="2021" name="bioRxiv">
        <title>Chromosome-scale and haplotype-resolved genome assembly of a tetraploid potato cultivar.</title>
        <authorList>
            <person name="Sun H."/>
            <person name="Jiao W.-B."/>
            <person name="Krause K."/>
            <person name="Campoy J.A."/>
            <person name="Goel M."/>
            <person name="Folz-Donahue K."/>
            <person name="Kukat C."/>
            <person name="Huettel B."/>
            <person name="Schneeberger K."/>
        </authorList>
    </citation>
    <scope>NUCLEOTIDE SEQUENCE [LARGE SCALE GENOMIC DNA]</scope>
    <source>
        <strain evidence="2">SolTubOtavaFocal</strain>
        <tissue evidence="2">Leaves</tissue>
    </source>
</reference>
<evidence type="ECO:0000259" key="1">
    <source>
        <dbReference type="Pfam" id="PF00190"/>
    </source>
</evidence>
<dbReference type="InterPro" id="IPR011051">
    <property type="entry name" value="RmlC_Cupin_sf"/>
</dbReference>
<comment type="caution">
    <text evidence="2">The sequence shown here is derived from an EMBL/GenBank/DDBJ whole genome shotgun (WGS) entry which is preliminary data.</text>
</comment>
<gene>
    <name evidence="2" type="ORF">KY290_002857</name>
</gene>
<dbReference type="SUPFAM" id="SSF51182">
    <property type="entry name" value="RmlC-like cupins"/>
    <property type="match status" value="1"/>
</dbReference>
<dbReference type="Pfam" id="PF00190">
    <property type="entry name" value="Cupin_1"/>
    <property type="match status" value="1"/>
</dbReference>
<organism evidence="2 3">
    <name type="scientific">Solanum tuberosum</name>
    <name type="common">Potato</name>
    <dbReference type="NCBI Taxonomy" id="4113"/>
    <lineage>
        <taxon>Eukaryota</taxon>
        <taxon>Viridiplantae</taxon>
        <taxon>Streptophyta</taxon>
        <taxon>Embryophyta</taxon>
        <taxon>Tracheophyta</taxon>
        <taxon>Spermatophyta</taxon>
        <taxon>Magnoliopsida</taxon>
        <taxon>eudicotyledons</taxon>
        <taxon>Gunneridae</taxon>
        <taxon>Pentapetalae</taxon>
        <taxon>asterids</taxon>
        <taxon>lamiids</taxon>
        <taxon>Solanales</taxon>
        <taxon>Solanaceae</taxon>
        <taxon>Solanoideae</taxon>
        <taxon>Solaneae</taxon>
        <taxon>Solanum</taxon>
    </lineage>
</organism>
<dbReference type="Gene3D" id="2.60.120.10">
    <property type="entry name" value="Jelly Rolls"/>
    <property type="match status" value="1"/>
</dbReference>
<protein>
    <recommendedName>
        <fullName evidence="1">Cupin type-1 domain-containing protein</fullName>
    </recommendedName>
</protein>
<dbReference type="InterPro" id="IPR050253">
    <property type="entry name" value="Seed_Storage-Functional"/>
</dbReference>
<dbReference type="PANTHER" id="PTHR31189:SF45">
    <property type="entry name" value="OS09G0552500 PROTEIN"/>
    <property type="match status" value="1"/>
</dbReference>
<proteinExistence type="predicted"/>
<dbReference type="PANTHER" id="PTHR31189">
    <property type="entry name" value="OS03G0336100 PROTEIN-RELATED"/>
    <property type="match status" value="1"/>
</dbReference>
<evidence type="ECO:0000313" key="2">
    <source>
        <dbReference type="EMBL" id="KAH0783259.1"/>
    </source>
</evidence>
<dbReference type="InterPro" id="IPR014710">
    <property type="entry name" value="RmlC-like_jellyroll"/>
</dbReference>
<dbReference type="EMBL" id="JAIVGD010000001">
    <property type="protein sequence ID" value="KAH0783259.1"/>
    <property type="molecule type" value="Genomic_DNA"/>
</dbReference>